<dbReference type="Proteomes" id="UP001165367">
    <property type="component" value="Unassembled WGS sequence"/>
</dbReference>
<accession>A0ABS9KZB5</accession>
<dbReference type="RefSeq" id="WP_237876492.1">
    <property type="nucleotide sequence ID" value="NZ_JAKLTR010000024.1"/>
</dbReference>
<reference evidence="1" key="1">
    <citation type="submission" date="2022-01" db="EMBL/GenBank/DDBJ databases">
        <authorList>
            <person name="Jo J.-H."/>
            <person name="Im W.-T."/>
        </authorList>
    </citation>
    <scope>NUCLEOTIDE SEQUENCE</scope>
    <source>
        <strain evidence="1">NA20</strain>
    </source>
</reference>
<evidence type="ECO:0000313" key="2">
    <source>
        <dbReference type="Proteomes" id="UP001165367"/>
    </source>
</evidence>
<keyword evidence="2" id="KW-1185">Reference proteome</keyword>
<organism evidence="1 2">
    <name type="scientific">Terrimonas ginsenosidimutans</name>
    <dbReference type="NCBI Taxonomy" id="2908004"/>
    <lineage>
        <taxon>Bacteria</taxon>
        <taxon>Pseudomonadati</taxon>
        <taxon>Bacteroidota</taxon>
        <taxon>Chitinophagia</taxon>
        <taxon>Chitinophagales</taxon>
        <taxon>Chitinophagaceae</taxon>
        <taxon>Terrimonas</taxon>
    </lineage>
</organism>
<comment type="caution">
    <text evidence="1">The sequence shown here is derived from an EMBL/GenBank/DDBJ whole genome shotgun (WGS) entry which is preliminary data.</text>
</comment>
<protein>
    <submittedName>
        <fullName evidence="1">DUF4878 domain-containing protein</fullName>
    </submittedName>
</protein>
<sequence>MKKIVFSICAGLMLTMVACKSGPSNSDPKATLIGFFKAMSNKDLKGARKFATKESESMLSMLEMAMKTAENMKSKEMEEDMKYDEANMTFGETRIDGDKAIVPVTDKKKNETSEFILKKEDGAWKVAFDKASMAEMAGKKMQEDGQEANIDSLNQALEQLNPDSISAKMQESVKALDSLNKALKKD</sequence>
<gene>
    <name evidence="1" type="ORF">LZZ85_25495</name>
</gene>
<dbReference type="EMBL" id="JAKLTR010000024">
    <property type="protein sequence ID" value="MCG2617681.1"/>
    <property type="molecule type" value="Genomic_DNA"/>
</dbReference>
<evidence type="ECO:0000313" key="1">
    <source>
        <dbReference type="EMBL" id="MCG2617681.1"/>
    </source>
</evidence>
<proteinExistence type="predicted"/>
<dbReference type="Gene3D" id="3.10.450.50">
    <property type="match status" value="1"/>
</dbReference>
<name>A0ABS9KZB5_9BACT</name>
<dbReference type="PROSITE" id="PS51257">
    <property type="entry name" value="PROKAR_LIPOPROTEIN"/>
    <property type="match status" value="1"/>
</dbReference>